<dbReference type="GO" id="GO:0004674">
    <property type="term" value="F:protein serine/threonine kinase activity"/>
    <property type="evidence" value="ECO:0007669"/>
    <property type="project" value="UniProtKB-KW"/>
</dbReference>
<dbReference type="SMART" id="SM00220">
    <property type="entry name" value="S_TKc"/>
    <property type="match status" value="1"/>
</dbReference>
<keyword evidence="3" id="KW-0547">Nucleotide-binding</keyword>
<protein>
    <submittedName>
        <fullName evidence="9">Serine/threonine-protein kinase Chk2</fullName>
    </submittedName>
</protein>
<dbReference type="EMBL" id="MTYJ01000050">
    <property type="protein sequence ID" value="OQV18357.1"/>
    <property type="molecule type" value="Genomic_DNA"/>
</dbReference>
<dbReference type="FunFam" id="1.10.510.10:FF:000571">
    <property type="entry name" value="Maternal embryonic leucine zipper kinase"/>
    <property type="match status" value="1"/>
</dbReference>
<keyword evidence="2" id="KW-0808">Transferase</keyword>
<organism evidence="9 10">
    <name type="scientific">Hypsibius exemplaris</name>
    <name type="common">Freshwater tardigrade</name>
    <dbReference type="NCBI Taxonomy" id="2072580"/>
    <lineage>
        <taxon>Eukaryota</taxon>
        <taxon>Metazoa</taxon>
        <taxon>Ecdysozoa</taxon>
        <taxon>Tardigrada</taxon>
        <taxon>Eutardigrada</taxon>
        <taxon>Parachela</taxon>
        <taxon>Hypsibioidea</taxon>
        <taxon>Hypsibiidae</taxon>
        <taxon>Hypsibius</taxon>
    </lineage>
</organism>
<name>A0A1W0WT45_HYPEX</name>
<dbReference type="Gene3D" id="2.60.200.20">
    <property type="match status" value="1"/>
</dbReference>
<comment type="caution">
    <text evidence="9">The sequence shown here is derived from an EMBL/GenBank/DDBJ whole genome shotgun (WGS) entry which is preliminary data.</text>
</comment>
<evidence type="ECO:0000256" key="2">
    <source>
        <dbReference type="ARBA" id="ARBA00022679"/>
    </source>
</evidence>
<dbReference type="GO" id="GO:0005524">
    <property type="term" value="F:ATP binding"/>
    <property type="evidence" value="ECO:0007669"/>
    <property type="project" value="UniProtKB-KW"/>
</dbReference>
<keyword evidence="1" id="KW-0723">Serine/threonine-protein kinase</keyword>
<feature type="domain" description="FHA" evidence="7">
    <location>
        <begin position="84"/>
        <end position="165"/>
    </location>
</feature>
<dbReference type="PROSITE" id="PS50011">
    <property type="entry name" value="PROTEIN_KINASE_DOM"/>
    <property type="match status" value="1"/>
</dbReference>
<keyword evidence="5" id="KW-0067">ATP-binding</keyword>
<sequence length="543" mass="60890">MGIQFGRDHEDTGLVLGSSVPFQGNVMAAKPPKKPAAQVETAEPDEDDIPSTQQLDSDDDPESWGRLVPLNQYFNKQSLIADVITFGKDEQCDYVIEAPDEEDSADDDTVDRTERDTSITSRQASRRDQFYPQYSRRQFHIQKEGHVVYLCDDSANGTYILGKKIGKGKRAVIESGLEIALVHPFNKVFVFVAPSLKPKFALPPKFVSKYQLSRELGRGACGQVHLCYTKGTEEAFAVKIVEKQTLGGSGKPTYDKREVDILRAIDHPCIVRIYEVFETEEKVFILLEYARSGELFSWITKGLAGRRGADRCSLVKPVFAQMVLAVKYLHANGITHRDLKPENILLDGEPQNYVVKITDFGLSKIMSDHTFLKTFCGTPTYLAPEVMSSMGTAVYTNAVDCWSLGVILFLLLAGYPPFSTEYKNVSLPDQITRGRYTIIEDQWVDVDPDARDLMERLLVVEPNKRLKITQVLSHPWLQDEEMKKNLSALIPDLDLEWPGFANPVSRDGANGSANKRKLELQEECDSQPESASPKRARKQAESA</sequence>
<reference evidence="10" key="1">
    <citation type="submission" date="2017-01" db="EMBL/GenBank/DDBJ databases">
        <title>Comparative genomics of anhydrobiosis in the tardigrade Hypsibius dujardini.</title>
        <authorList>
            <person name="Yoshida Y."/>
            <person name="Koutsovoulos G."/>
            <person name="Laetsch D."/>
            <person name="Stevens L."/>
            <person name="Kumar S."/>
            <person name="Horikawa D."/>
            <person name="Ishino K."/>
            <person name="Komine S."/>
            <person name="Tomita M."/>
            <person name="Blaxter M."/>
            <person name="Arakawa K."/>
        </authorList>
    </citation>
    <scope>NUCLEOTIDE SEQUENCE [LARGE SCALE GENOMIC DNA]</scope>
    <source>
        <strain evidence="10">Z151</strain>
    </source>
</reference>
<evidence type="ECO:0000313" key="10">
    <source>
        <dbReference type="Proteomes" id="UP000192578"/>
    </source>
</evidence>
<dbReference type="InterPro" id="IPR000253">
    <property type="entry name" value="FHA_dom"/>
</dbReference>
<dbReference type="OrthoDB" id="40902at2759"/>
<evidence type="ECO:0000256" key="4">
    <source>
        <dbReference type="ARBA" id="ARBA00022777"/>
    </source>
</evidence>
<evidence type="ECO:0000313" key="9">
    <source>
        <dbReference type="EMBL" id="OQV18357.1"/>
    </source>
</evidence>
<accession>A0A1W0WT45</accession>
<keyword evidence="10" id="KW-1185">Reference proteome</keyword>
<evidence type="ECO:0000256" key="5">
    <source>
        <dbReference type="ARBA" id="ARBA00022840"/>
    </source>
</evidence>
<dbReference type="Gene3D" id="1.10.510.10">
    <property type="entry name" value="Transferase(Phosphotransferase) domain 1"/>
    <property type="match status" value="1"/>
</dbReference>
<feature type="region of interest" description="Disordered" evidence="6">
    <location>
        <begin position="504"/>
        <end position="543"/>
    </location>
</feature>
<dbReference type="FunFam" id="3.30.200.20:FF:000042">
    <property type="entry name" value="Aurora kinase A"/>
    <property type="match status" value="1"/>
</dbReference>
<dbReference type="PROSITE" id="PS00108">
    <property type="entry name" value="PROTEIN_KINASE_ST"/>
    <property type="match status" value="1"/>
</dbReference>
<dbReference type="SUPFAM" id="SSF56112">
    <property type="entry name" value="Protein kinase-like (PK-like)"/>
    <property type="match status" value="1"/>
</dbReference>
<dbReference type="InterPro" id="IPR008271">
    <property type="entry name" value="Ser/Thr_kinase_AS"/>
</dbReference>
<feature type="region of interest" description="Disordered" evidence="6">
    <location>
        <begin position="97"/>
        <end position="127"/>
    </location>
</feature>
<evidence type="ECO:0000259" key="7">
    <source>
        <dbReference type="PROSITE" id="PS50006"/>
    </source>
</evidence>
<keyword evidence="4 9" id="KW-0418">Kinase</keyword>
<proteinExistence type="predicted"/>
<gene>
    <name evidence="9" type="ORF">BV898_07560</name>
</gene>
<dbReference type="InterPro" id="IPR011009">
    <property type="entry name" value="Kinase-like_dom_sf"/>
</dbReference>
<feature type="domain" description="Protein kinase" evidence="8">
    <location>
        <begin position="210"/>
        <end position="477"/>
    </location>
</feature>
<dbReference type="SUPFAM" id="SSF49879">
    <property type="entry name" value="SMAD/FHA domain"/>
    <property type="match status" value="1"/>
</dbReference>
<evidence type="ECO:0000256" key="6">
    <source>
        <dbReference type="SAM" id="MobiDB-lite"/>
    </source>
</evidence>
<dbReference type="Proteomes" id="UP000192578">
    <property type="component" value="Unassembled WGS sequence"/>
</dbReference>
<dbReference type="PROSITE" id="PS50006">
    <property type="entry name" value="FHA_DOMAIN"/>
    <property type="match status" value="1"/>
</dbReference>
<evidence type="ECO:0000256" key="1">
    <source>
        <dbReference type="ARBA" id="ARBA00022527"/>
    </source>
</evidence>
<dbReference type="Pfam" id="PF00069">
    <property type="entry name" value="Pkinase"/>
    <property type="match status" value="1"/>
</dbReference>
<feature type="compositionally biased region" description="Acidic residues" evidence="6">
    <location>
        <begin position="98"/>
        <end position="109"/>
    </location>
</feature>
<dbReference type="InterPro" id="IPR000719">
    <property type="entry name" value="Prot_kinase_dom"/>
</dbReference>
<dbReference type="InterPro" id="IPR008984">
    <property type="entry name" value="SMAD_FHA_dom_sf"/>
</dbReference>
<dbReference type="AlphaFoldDB" id="A0A1W0WT45"/>
<dbReference type="PANTHER" id="PTHR24347">
    <property type="entry name" value="SERINE/THREONINE-PROTEIN KINASE"/>
    <property type="match status" value="1"/>
</dbReference>
<feature type="region of interest" description="Disordered" evidence="6">
    <location>
        <begin position="24"/>
        <end position="64"/>
    </location>
</feature>
<evidence type="ECO:0000256" key="3">
    <source>
        <dbReference type="ARBA" id="ARBA00022741"/>
    </source>
</evidence>
<dbReference type="Pfam" id="PF00498">
    <property type="entry name" value="FHA"/>
    <property type="match status" value="1"/>
</dbReference>
<evidence type="ECO:0000259" key="8">
    <source>
        <dbReference type="PROSITE" id="PS50011"/>
    </source>
</evidence>